<evidence type="ECO:0000313" key="4">
    <source>
        <dbReference type="Proteomes" id="UP001187734"/>
    </source>
</evidence>
<feature type="region of interest" description="Disordered" evidence="1">
    <location>
        <begin position="1"/>
        <end position="28"/>
    </location>
</feature>
<accession>A0AAE8MMU3</accession>
<organism evidence="3 4">
    <name type="scientific">Fusarium torulosum</name>
    <dbReference type="NCBI Taxonomy" id="33205"/>
    <lineage>
        <taxon>Eukaryota</taxon>
        <taxon>Fungi</taxon>
        <taxon>Dikarya</taxon>
        <taxon>Ascomycota</taxon>
        <taxon>Pezizomycotina</taxon>
        <taxon>Sordariomycetes</taxon>
        <taxon>Hypocreomycetidae</taxon>
        <taxon>Hypocreales</taxon>
        <taxon>Nectriaceae</taxon>
        <taxon>Fusarium</taxon>
    </lineage>
</organism>
<evidence type="ECO:0000256" key="1">
    <source>
        <dbReference type="SAM" id="MobiDB-lite"/>
    </source>
</evidence>
<dbReference type="Proteomes" id="UP001187734">
    <property type="component" value="Unassembled WGS sequence"/>
</dbReference>
<comment type="caution">
    <text evidence="3">The sequence shown here is derived from an EMBL/GenBank/DDBJ whole genome shotgun (WGS) entry which is preliminary data.</text>
</comment>
<dbReference type="AlphaFoldDB" id="A0AAE8MMU3"/>
<evidence type="ECO:0000313" key="3">
    <source>
        <dbReference type="EMBL" id="SPJ91940.1"/>
    </source>
</evidence>
<reference evidence="3" key="1">
    <citation type="submission" date="2018-03" db="EMBL/GenBank/DDBJ databases">
        <authorList>
            <person name="Guldener U."/>
        </authorList>
    </citation>
    <scope>NUCLEOTIDE SEQUENCE</scope>
</reference>
<evidence type="ECO:0000259" key="2">
    <source>
        <dbReference type="Pfam" id="PF24476"/>
    </source>
</evidence>
<dbReference type="Pfam" id="PF24476">
    <property type="entry name" value="DUF7580"/>
    <property type="match status" value="1"/>
</dbReference>
<sequence length="511" mass="58846">MTTLTRSGQTSGTYVKLEPEIPIPPPSPSTEWEILQAFRSHHERLERKTKYRPLDRSIQRVGSIKWQNDIALFDTSLRQILTKGDLDTIVKHKLNDQAETAQSHLASICTLLNRLANSALLSEFFENANLEEKDSPYPKLLLLAQLLKNTKWGFDLTTGQGRVLFVLELEQDADDANNVVRAFDNFFSQAIQLPMRTEKVQQPTSELWESRHELRDQAVNGLESLFLHVPQAQSQGCEGHRILVRLPDWKAIEKRSEPNTALQLFFSTCASSGKWHQAWCDIQSTSANDDEDFFEFCEELRYANARGNVFQFIASDKKLLMPSNDDEERPVQPNYQPTRSLRDLIENQNFVEPRNINPLMPLIKAQRFHEKQRRALAARLALNLSLFLNSEYVLNAYDASTVFFIIENGRCELDLVYATLTANNHDKNTPFNESIYLYDNLARLLLEIEYGVSLKSLELEEVKSWVDDRLILDKEELGSDFCRDTVNIKDIEARTSYLTAVRDLLNFKKNI</sequence>
<dbReference type="EMBL" id="ONZP01000900">
    <property type="protein sequence ID" value="SPJ91940.1"/>
    <property type="molecule type" value="Genomic_DNA"/>
</dbReference>
<protein>
    <recommendedName>
        <fullName evidence="2">DUF7580 domain-containing protein</fullName>
    </recommendedName>
</protein>
<feature type="compositionally biased region" description="Polar residues" evidence="1">
    <location>
        <begin position="1"/>
        <end position="13"/>
    </location>
</feature>
<keyword evidence="4" id="KW-1185">Reference proteome</keyword>
<gene>
    <name evidence="3" type="ORF">FTOL_13594</name>
</gene>
<proteinExistence type="predicted"/>
<feature type="domain" description="DUF7580" evidence="2">
    <location>
        <begin position="212"/>
        <end position="509"/>
    </location>
</feature>
<name>A0AAE8MMU3_9HYPO</name>
<dbReference type="InterPro" id="IPR056002">
    <property type="entry name" value="DUF7580"/>
</dbReference>